<dbReference type="EMBL" id="UGTH01000001">
    <property type="protein sequence ID" value="SUB74697.1"/>
    <property type="molecule type" value="Genomic_DNA"/>
</dbReference>
<protein>
    <recommendedName>
        <fullName evidence="2">Peptidase C39-like domain-containing protein</fullName>
    </recommendedName>
</protein>
<dbReference type="Proteomes" id="UP000254777">
    <property type="component" value="Unassembled WGS sequence"/>
</dbReference>
<dbReference type="Gene3D" id="3.90.70.10">
    <property type="entry name" value="Cysteine proteinases"/>
    <property type="match status" value="1"/>
</dbReference>
<name>A0A379D9W0_9FIRM</name>
<evidence type="ECO:0000259" key="2">
    <source>
        <dbReference type="Pfam" id="PF13529"/>
    </source>
</evidence>
<proteinExistence type="predicted"/>
<dbReference type="Pfam" id="PF13529">
    <property type="entry name" value="Peptidase_C39_2"/>
    <property type="match status" value="1"/>
</dbReference>
<feature type="signal peptide" evidence="1">
    <location>
        <begin position="1"/>
        <end position="23"/>
    </location>
</feature>
<accession>A0A379D9W0</accession>
<feature type="domain" description="Peptidase C39-like" evidence="2">
    <location>
        <begin position="84"/>
        <end position="158"/>
    </location>
</feature>
<keyword evidence="1" id="KW-0732">Signal</keyword>
<evidence type="ECO:0000313" key="4">
    <source>
        <dbReference type="Proteomes" id="UP000254777"/>
    </source>
</evidence>
<reference evidence="3 4" key="1">
    <citation type="submission" date="2018-06" db="EMBL/GenBank/DDBJ databases">
        <authorList>
            <consortium name="Pathogen Informatics"/>
            <person name="Doyle S."/>
        </authorList>
    </citation>
    <scope>NUCLEOTIDE SEQUENCE [LARGE SCALE GENOMIC DNA]</scope>
    <source>
        <strain evidence="3 4">NCTC11088</strain>
    </source>
</reference>
<dbReference type="RefSeq" id="WP_004818984.1">
    <property type="nucleotide sequence ID" value="NZ_UGTH01000001.1"/>
</dbReference>
<evidence type="ECO:0000256" key="1">
    <source>
        <dbReference type="SAM" id="SignalP"/>
    </source>
</evidence>
<dbReference type="AlphaFoldDB" id="A0A379D9W0"/>
<dbReference type="InterPro" id="IPR022118">
    <property type="entry name" value="Peptidase_C70_AvrRpt2"/>
</dbReference>
<gene>
    <name evidence="3" type="ORF">NCTC11088_00452</name>
</gene>
<feature type="chain" id="PRO_5016772481" description="Peptidase C39-like domain-containing protein" evidence="1">
    <location>
        <begin position="24"/>
        <end position="314"/>
    </location>
</feature>
<sequence length="314" mass="35334">MNKKLLTALLSATILVGSGSIYANVQSRNIANEKERTILNSPIDEKGGARAALYSADHQESPYYKAPDFYNMKSSKSLTILPKFKTYQQSTEWSCGNAAALMVMNYLGDKKITELELAKAMKSSTDLDVPNAEIGTANNFGEYGTSLPQMAQYFKNSKTFKILDTNYDEKIDSNQFTKAGQATPNAVGNKKPTFSPLALYTSDNVANSTNFVEDAKDSHFVKWLKKYLDKNIPIMVEWGDWGGHWLTIIGYDNMSTPTVSDDVLIFADSYDVTDHSQDGYYVYPLERFFTMWSDYNIVQKPYQLQNYIVVSPVK</sequence>
<evidence type="ECO:0000313" key="3">
    <source>
        <dbReference type="EMBL" id="SUB74697.1"/>
    </source>
</evidence>
<dbReference type="InterPro" id="IPR039564">
    <property type="entry name" value="Peptidase_C39-like"/>
</dbReference>
<dbReference type="Pfam" id="PF12385">
    <property type="entry name" value="Peptidase_C70"/>
    <property type="match status" value="1"/>
</dbReference>
<organism evidence="3 4">
    <name type="scientific">Peptoniphilus indolicus</name>
    <dbReference type="NCBI Taxonomy" id="33030"/>
    <lineage>
        <taxon>Bacteria</taxon>
        <taxon>Bacillati</taxon>
        <taxon>Bacillota</taxon>
        <taxon>Tissierellia</taxon>
        <taxon>Tissierellales</taxon>
        <taxon>Peptoniphilaceae</taxon>
        <taxon>Peptoniphilus</taxon>
    </lineage>
</organism>